<dbReference type="Gene3D" id="3.30.420.40">
    <property type="match status" value="1"/>
</dbReference>
<dbReference type="EMBL" id="JBHTMN010000011">
    <property type="protein sequence ID" value="MFD1383577.1"/>
    <property type="molecule type" value="Genomic_DNA"/>
</dbReference>
<dbReference type="SUPFAM" id="SSF53067">
    <property type="entry name" value="Actin-like ATPase domain"/>
    <property type="match status" value="2"/>
</dbReference>
<sequence length="536" mass="56907">MTEQYVIGVDVGTGSARAGVFNLAGELLATQKLDIDLYSSGAARYEQSSDNIWESVCYVVRAAMDQACVDSHQVLGLSFDATCSLVVIGPDNQPISVGEHGEDHRNIIVWMDQRAVEQAQFINSTQHRVLEYVGGVISPEMETPKLLWLKQHLPQTYQKAKYFFDLTDFLTWKATDALDRSICTVVCKWTYMAHEERWDDSYFKQIGLGDLVEGSYQKIGTRIVPPGTGIGAGLSRMAAEQLGLQEGTPVAAGLIDAHAGAVGSVGAVTESGVAEPIGTMSYVFGTSACTLTSSKEATLVHGVWGPYYSAMIPGLWLNEAGQSAAGAAIDQLVAMHPAYGEVKALAKNAGQSVSAWLSANVKGRHRDLSHAADCVGRLVVVPEFLGNRAPHADPNARGIIAGLNMDKSVDSLLQLYVAGICGIAYGLRQIIEAQGREGLVINKIAISGGAGQDPLIRQLLADATGVTVVAPACPEPVLLGSAMLGAMASGAFSDLTQAMASMSSFKGTYLPNPAFKALHQAKFAAFETLQNVARGI</sequence>
<dbReference type="GO" id="GO:0016301">
    <property type="term" value="F:kinase activity"/>
    <property type="evidence" value="ECO:0007669"/>
    <property type="project" value="UniProtKB-KW"/>
</dbReference>
<evidence type="ECO:0000313" key="7">
    <source>
        <dbReference type="Proteomes" id="UP001597059"/>
    </source>
</evidence>
<feature type="domain" description="Carbohydrate kinase FGGY N-terminal" evidence="4">
    <location>
        <begin position="5"/>
        <end position="263"/>
    </location>
</feature>
<keyword evidence="7" id="KW-1185">Reference proteome</keyword>
<keyword evidence="2 6" id="KW-0808">Transferase</keyword>
<name>A0ABW4B0V6_9GAMM</name>
<dbReference type="NCBIfam" id="TIGR01315">
    <property type="entry name" value="5C_CHO_kinase"/>
    <property type="match status" value="1"/>
</dbReference>
<reference evidence="7" key="1">
    <citation type="journal article" date="2019" name="Int. J. Syst. Evol. Microbiol.">
        <title>The Global Catalogue of Microorganisms (GCM) 10K type strain sequencing project: providing services to taxonomists for standard genome sequencing and annotation.</title>
        <authorList>
            <consortium name="The Broad Institute Genomics Platform"/>
            <consortium name="The Broad Institute Genome Sequencing Center for Infectious Disease"/>
            <person name="Wu L."/>
            <person name="Ma J."/>
        </authorList>
    </citation>
    <scope>NUCLEOTIDE SEQUENCE [LARGE SCALE GENOMIC DNA]</scope>
    <source>
        <strain evidence="7">JCM 30774</strain>
    </source>
</reference>
<feature type="domain" description="Carbohydrate kinase FGGY C-terminal" evidence="5">
    <location>
        <begin position="281"/>
        <end position="488"/>
    </location>
</feature>
<evidence type="ECO:0000256" key="1">
    <source>
        <dbReference type="ARBA" id="ARBA00009156"/>
    </source>
</evidence>
<evidence type="ECO:0000259" key="4">
    <source>
        <dbReference type="Pfam" id="PF00370"/>
    </source>
</evidence>
<dbReference type="InterPro" id="IPR018484">
    <property type="entry name" value="FGGY_N"/>
</dbReference>
<dbReference type="Pfam" id="PF00370">
    <property type="entry name" value="FGGY_N"/>
    <property type="match status" value="1"/>
</dbReference>
<dbReference type="PANTHER" id="PTHR43435:SF4">
    <property type="entry name" value="FGGY CARBOHYDRATE KINASE DOMAIN-CONTAINING PROTEIN"/>
    <property type="match status" value="1"/>
</dbReference>
<dbReference type="InterPro" id="IPR000577">
    <property type="entry name" value="Carb_kinase_FGGY"/>
</dbReference>
<evidence type="ECO:0000256" key="2">
    <source>
        <dbReference type="ARBA" id="ARBA00022679"/>
    </source>
</evidence>
<dbReference type="CDD" id="cd07782">
    <property type="entry name" value="ASKHA_NBD_FGGY_D-RBK"/>
    <property type="match status" value="1"/>
</dbReference>
<protein>
    <submittedName>
        <fullName evidence="6">FGGY-family carbohydrate kinase</fullName>
        <ecNumber evidence="6">2.7.1.-</ecNumber>
    </submittedName>
</protein>
<dbReference type="RefSeq" id="WP_377366980.1">
    <property type="nucleotide sequence ID" value="NZ_JBHTMN010000011.1"/>
</dbReference>
<dbReference type="Proteomes" id="UP001597059">
    <property type="component" value="Unassembled WGS sequence"/>
</dbReference>
<dbReference type="EC" id="2.7.1.-" evidence="6"/>
<keyword evidence="3 6" id="KW-0418">Kinase</keyword>
<dbReference type="InterPro" id="IPR006003">
    <property type="entry name" value="FGGY_RbtK-like"/>
</dbReference>
<dbReference type="InterPro" id="IPR043129">
    <property type="entry name" value="ATPase_NBD"/>
</dbReference>
<dbReference type="PIRSF" id="PIRSF000538">
    <property type="entry name" value="GlpK"/>
    <property type="match status" value="1"/>
</dbReference>
<proteinExistence type="inferred from homology"/>
<comment type="caution">
    <text evidence="6">The sequence shown here is derived from an EMBL/GenBank/DDBJ whole genome shotgun (WGS) entry which is preliminary data.</text>
</comment>
<dbReference type="Pfam" id="PF02782">
    <property type="entry name" value="FGGY_C"/>
    <property type="match status" value="1"/>
</dbReference>
<evidence type="ECO:0000256" key="3">
    <source>
        <dbReference type="ARBA" id="ARBA00022777"/>
    </source>
</evidence>
<dbReference type="InterPro" id="IPR018485">
    <property type="entry name" value="FGGY_C"/>
</dbReference>
<gene>
    <name evidence="6" type="ORF">ACFQ45_09375</name>
</gene>
<dbReference type="Gene3D" id="1.20.58.2240">
    <property type="match status" value="1"/>
</dbReference>
<organism evidence="6 7">
    <name type="scientific">Rhodanobacter aciditrophus</name>
    <dbReference type="NCBI Taxonomy" id="1623218"/>
    <lineage>
        <taxon>Bacteria</taxon>
        <taxon>Pseudomonadati</taxon>
        <taxon>Pseudomonadota</taxon>
        <taxon>Gammaproteobacteria</taxon>
        <taxon>Lysobacterales</taxon>
        <taxon>Rhodanobacteraceae</taxon>
        <taxon>Rhodanobacter</taxon>
    </lineage>
</organism>
<evidence type="ECO:0000313" key="6">
    <source>
        <dbReference type="EMBL" id="MFD1383577.1"/>
    </source>
</evidence>
<comment type="similarity">
    <text evidence="1">Belongs to the FGGY kinase family.</text>
</comment>
<evidence type="ECO:0000259" key="5">
    <source>
        <dbReference type="Pfam" id="PF02782"/>
    </source>
</evidence>
<dbReference type="PANTHER" id="PTHR43435">
    <property type="entry name" value="RIBULOKINASE"/>
    <property type="match status" value="1"/>
</dbReference>
<accession>A0ABW4B0V6</accession>